<feature type="domain" description="Thioredoxin" evidence="1">
    <location>
        <begin position="1"/>
        <end position="111"/>
    </location>
</feature>
<dbReference type="InterPro" id="IPR013766">
    <property type="entry name" value="Thioredoxin_domain"/>
</dbReference>
<dbReference type="CDD" id="cd02947">
    <property type="entry name" value="TRX_family"/>
    <property type="match status" value="1"/>
</dbReference>
<name>A0A1M5MXI7_9BURK</name>
<reference evidence="2 3" key="1">
    <citation type="submission" date="2016-11" db="EMBL/GenBank/DDBJ databases">
        <authorList>
            <person name="Jaros S."/>
            <person name="Januszkiewicz K."/>
            <person name="Wedrychowicz H."/>
        </authorList>
    </citation>
    <scope>NUCLEOTIDE SEQUENCE [LARGE SCALE GENOMIC DNA]</scope>
    <source>
        <strain evidence="2 3">CGMCC 1.10190</strain>
    </source>
</reference>
<evidence type="ECO:0000313" key="3">
    <source>
        <dbReference type="Proteomes" id="UP000184226"/>
    </source>
</evidence>
<dbReference type="SUPFAM" id="SSF52833">
    <property type="entry name" value="Thioredoxin-like"/>
    <property type="match status" value="1"/>
</dbReference>
<gene>
    <name evidence="2" type="ORF">SAMN04488135_101344</name>
</gene>
<dbReference type="InterPro" id="IPR036249">
    <property type="entry name" value="Thioredoxin-like_sf"/>
</dbReference>
<keyword evidence="3" id="KW-1185">Reference proteome</keyword>
<dbReference type="PROSITE" id="PS51352">
    <property type="entry name" value="THIOREDOXIN_2"/>
    <property type="match status" value="1"/>
</dbReference>
<proteinExistence type="predicted"/>
<evidence type="ECO:0000313" key="2">
    <source>
        <dbReference type="EMBL" id="SHG81619.1"/>
    </source>
</evidence>
<dbReference type="RefSeq" id="WP_073101343.1">
    <property type="nucleotide sequence ID" value="NZ_FQXE01000001.1"/>
</dbReference>
<dbReference type="Proteomes" id="UP000184226">
    <property type="component" value="Unassembled WGS sequence"/>
</dbReference>
<evidence type="ECO:0000259" key="1">
    <source>
        <dbReference type="PROSITE" id="PS51352"/>
    </source>
</evidence>
<dbReference type="EMBL" id="FQXE01000001">
    <property type="protein sequence ID" value="SHG81619.1"/>
    <property type="molecule type" value="Genomic_DNA"/>
</dbReference>
<sequence>MPMIHDYAAVEPVRADIDALAGPTLLEFGAPWCGYCRAAQPAIASAFAEHTAIRHIKVEDGSGRPLGRSFAVKLWPTLIFLRDGKEQARLVRPTDAGAIARALALIDGASPP</sequence>
<dbReference type="OrthoDB" id="215495at2"/>
<dbReference type="Pfam" id="PF00085">
    <property type="entry name" value="Thioredoxin"/>
    <property type="match status" value="1"/>
</dbReference>
<organism evidence="2 3">
    <name type="scientific">Pollutimonas bauzanensis</name>
    <dbReference type="NCBI Taxonomy" id="658167"/>
    <lineage>
        <taxon>Bacteria</taxon>
        <taxon>Pseudomonadati</taxon>
        <taxon>Pseudomonadota</taxon>
        <taxon>Betaproteobacteria</taxon>
        <taxon>Burkholderiales</taxon>
        <taxon>Alcaligenaceae</taxon>
        <taxon>Pollutimonas</taxon>
    </lineage>
</organism>
<dbReference type="Gene3D" id="3.40.30.10">
    <property type="entry name" value="Glutaredoxin"/>
    <property type="match status" value="1"/>
</dbReference>
<accession>A0A1M5MXI7</accession>
<dbReference type="AlphaFoldDB" id="A0A1M5MXI7"/>
<dbReference type="STRING" id="658167.SAMN04488135_101344"/>
<protein>
    <submittedName>
        <fullName evidence="2">Thioredoxin 1</fullName>
    </submittedName>
</protein>